<dbReference type="InterPro" id="IPR008217">
    <property type="entry name" value="Ccc1_fam"/>
</dbReference>
<feature type="transmembrane region" description="Helical" evidence="6">
    <location>
        <begin position="208"/>
        <end position="231"/>
    </location>
</feature>
<dbReference type="InterPro" id="IPR009078">
    <property type="entry name" value="Ferritin-like_SF"/>
</dbReference>
<accession>A0A7C4I4D0</accession>
<keyword evidence="3 6" id="KW-1133">Transmembrane helix</keyword>
<keyword evidence="2 6" id="KW-0812">Transmembrane</keyword>
<comment type="caution">
    <text evidence="8">The sequence shown here is derived from an EMBL/GenBank/DDBJ whole genome shotgun (WGS) entry which is preliminary data.</text>
</comment>
<evidence type="ECO:0000256" key="5">
    <source>
        <dbReference type="SAM" id="Coils"/>
    </source>
</evidence>
<evidence type="ECO:0000256" key="6">
    <source>
        <dbReference type="SAM" id="Phobius"/>
    </source>
</evidence>
<feature type="coiled-coil region" evidence="5">
    <location>
        <begin position="111"/>
        <end position="138"/>
    </location>
</feature>
<keyword evidence="5" id="KW-0175">Coiled coil</keyword>
<dbReference type="AlphaFoldDB" id="A0A7C4I4D0"/>
<keyword evidence="4 6" id="KW-0472">Membrane</keyword>
<dbReference type="CDD" id="cd01044">
    <property type="entry name" value="Ferritin_CCC1_N"/>
    <property type="match status" value="1"/>
</dbReference>
<dbReference type="GO" id="GO:0012505">
    <property type="term" value="C:endomembrane system"/>
    <property type="evidence" value="ECO:0007669"/>
    <property type="project" value="UniProtKB-SubCell"/>
</dbReference>
<dbReference type="GO" id="GO:0030026">
    <property type="term" value="P:intracellular manganese ion homeostasis"/>
    <property type="evidence" value="ECO:0007669"/>
    <property type="project" value="InterPro"/>
</dbReference>
<evidence type="ECO:0000313" key="7">
    <source>
        <dbReference type="EMBL" id="HGL41330.1"/>
    </source>
</evidence>
<protein>
    <submittedName>
        <fullName evidence="8">Rubrerythrin family protein</fullName>
    </submittedName>
</protein>
<organism evidence="8">
    <name type="scientific">Caldiarchaeum subterraneum</name>
    <dbReference type="NCBI Taxonomy" id="311458"/>
    <lineage>
        <taxon>Archaea</taxon>
        <taxon>Nitrososphaerota</taxon>
        <taxon>Candidatus Caldarchaeales</taxon>
        <taxon>Candidatus Caldarchaeaceae</taxon>
        <taxon>Candidatus Caldarchaeum</taxon>
    </lineage>
</organism>
<proteinExistence type="predicted"/>
<sequence length="300" mass="34212">MTDADPVDISADASFFRDDEYFDHVVYRELAQREKNGQRREMLVKLSEMEKEHYEFWRTLAPDQRPAFSKLRFWLIMFLRRLLGITFVIKFLERHETEVINRYRKIVYKVEEQHREKVEQFLRDEEEHEKTLQNQIDEPILRYIGFIALGLSDSIIEVSGVHAGFLGVTSSTLIAGVAGLVVGFAASISMGVAAYLKAKSELRQKSFTSGLVTGVVYLLSTIILALPYFLTHDMLEAFTASVALAIILASIFTYYVAVVNETSFKREVLENTLLIMGTAAATFLFGEFLGNLFGIPGYFR</sequence>
<feature type="transmembrane region" description="Helical" evidence="6">
    <location>
        <begin position="272"/>
        <end position="299"/>
    </location>
</feature>
<feature type="transmembrane region" description="Helical" evidence="6">
    <location>
        <begin position="237"/>
        <end position="260"/>
    </location>
</feature>
<dbReference type="SUPFAM" id="SSF47240">
    <property type="entry name" value="Ferritin-like"/>
    <property type="match status" value="1"/>
</dbReference>
<dbReference type="InterPro" id="IPR039376">
    <property type="entry name" value="Ferritin_CCC1_N"/>
</dbReference>
<dbReference type="EMBL" id="DTAD01000083">
    <property type="protein sequence ID" value="HGN90987.1"/>
    <property type="molecule type" value="Genomic_DNA"/>
</dbReference>
<evidence type="ECO:0000256" key="2">
    <source>
        <dbReference type="ARBA" id="ARBA00022692"/>
    </source>
</evidence>
<dbReference type="GO" id="GO:0005384">
    <property type="term" value="F:manganese ion transmembrane transporter activity"/>
    <property type="evidence" value="ECO:0007669"/>
    <property type="project" value="InterPro"/>
</dbReference>
<dbReference type="Gene3D" id="1.20.5.420">
    <property type="entry name" value="Immunoglobulin FC, subunit C"/>
    <property type="match status" value="1"/>
</dbReference>
<feature type="transmembrane region" description="Helical" evidence="6">
    <location>
        <begin position="173"/>
        <end position="196"/>
    </location>
</feature>
<dbReference type="EMBL" id="DTCM01000080">
    <property type="protein sequence ID" value="HGL41330.1"/>
    <property type="molecule type" value="Genomic_DNA"/>
</dbReference>
<reference evidence="8" key="1">
    <citation type="journal article" date="2020" name="mSystems">
        <title>Genome- and Community-Level Interaction Insights into Carbon Utilization and Element Cycling Functions of Hydrothermarchaeota in Hydrothermal Sediment.</title>
        <authorList>
            <person name="Zhou Z."/>
            <person name="Liu Y."/>
            <person name="Xu W."/>
            <person name="Pan J."/>
            <person name="Luo Z.H."/>
            <person name="Li M."/>
        </authorList>
    </citation>
    <scope>NUCLEOTIDE SEQUENCE [LARGE SCALE GENOMIC DNA]</scope>
    <source>
        <strain evidence="8">SpSt-613</strain>
        <strain evidence="7">SpSt-669</strain>
    </source>
</reference>
<evidence type="ECO:0000256" key="4">
    <source>
        <dbReference type="ARBA" id="ARBA00023136"/>
    </source>
</evidence>
<evidence type="ECO:0000256" key="1">
    <source>
        <dbReference type="ARBA" id="ARBA00004127"/>
    </source>
</evidence>
<gene>
    <name evidence="8" type="ORF">ENT82_07705</name>
    <name evidence="7" type="ORF">ENU43_06670</name>
</gene>
<name>A0A7C4I4D0_CALS0</name>
<dbReference type="CDD" id="cd02431">
    <property type="entry name" value="Ferritin_CCC1_C"/>
    <property type="match status" value="1"/>
</dbReference>
<evidence type="ECO:0000256" key="3">
    <source>
        <dbReference type="ARBA" id="ARBA00022989"/>
    </source>
</evidence>
<evidence type="ECO:0000313" key="8">
    <source>
        <dbReference type="EMBL" id="HGN90987.1"/>
    </source>
</evidence>
<comment type="subcellular location">
    <subcellularLocation>
        <location evidence="1">Endomembrane system</location>
        <topology evidence="1">Multi-pass membrane protein</topology>
    </subcellularLocation>
</comment>
<dbReference type="Pfam" id="PF01988">
    <property type="entry name" value="VIT1"/>
    <property type="match status" value="1"/>
</dbReference>